<gene>
    <name evidence="4" type="ORF">FSB_LOCUS11320</name>
</gene>
<evidence type="ECO:0000256" key="1">
    <source>
        <dbReference type="ARBA" id="ARBA00022884"/>
    </source>
</evidence>
<dbReference type="InterPro" id="IPR048995">
    <property type="entry name" value="STL11/RBM22-like_N"/>
</dbReference>
<dbReference type="InterPro" id="IPR039171">
    <property type="entry name" value="Cwc2/Slt11"/>
</dbReference>
<dbReference type="GO" id="GO:0036002">
    <property type="term" value="F:pre-mRNA binding"/>
    <property type="evidence" value="ECO:0007669"/>
    <property type="project" value="TreeGrafter"/>
</dbReference>
<dbReference type="PANTHER" id="PTHR14089">
    <property type="entry name" value="PRE-MRNA-SPLICING FACTOR RBM22"/>
    <property type="match status" value="1"/>
</dbReference>
<proteinExistence type="predicted"/>
<dbReference type="GO" id="GO:0017070">
    <property type="term" value="F:U6 snRNA binding"/>
    <property type="evidence" value="ECO:0007669"/>
    <property type="project" value="TreeGrafter"/>
</dbReference>
<reference evidence="4" key="1">
    <citation type="submission" date="2018-02" db="EMBL/GenBank/DDBJ databases">
        <authorList>
            <person name="Cohen D.B."/>
            <person name="Kent A.D."/>
        </authorList>
    </citation>
    <scope>NUCLEOTIDE SEQUENCE</scope>
</reference>
<keyword evidence="1" id="KW-0694">RNA-binding</keyword>
<evidence type="ECO:0000256" key="2">
    <source>
        <dbReference type="SAM" id="MobiDB-lite"/>
    </source>
</evidence>
<name>A0A2N9F8F8_FAGSY</name>
<feature type="region of interest" description="Disordered" evidence="2">
    <location>
        <begin position="179"/>
        <end position="212"/>
    </location>
</feature>
<dbReference type="AlphaFoldDB" id="A0A2N9F8F8"/>
<protein>
    <recommendedName>
        <fullName evidence="3">STL11/RBM22-like N-terminal domain-containing protein</fullName>
    </recommendedName>
</protein>
<dbReference type="GO" id="GO:0071006">
    <property type="term" value="C:U2-type catalytic step 1 spliceosome"/>
    <property type="evidence" value="ECO:0007669"/>
    <property type="project" value="TreeGrafter"/>
</dbReference>
<sequence length="212" mass="23049">MDSDKECKFCTLPFTFFKWRPGNKAILNQTEICPTCSRLKNACQACLLGLGFRLPVQLQDTPLSALSINTNDDKHRPEVSTASIKKYTYVKELQLKSTDYCHYGMKELGLNRFGCFPAKGAGFCYYDTKGHPELKDIAHIGENDRFALRPLNMVGEIDWFATLPSFQRVGEMAGFAPSGSAAHLGSTSGSAPPGSSQVGFGPSGSSTPGPSH</sequence>
<dbReference type="GO" id="GO:0071007">
    <property type="term" value="C:U2-type catalytic step 2 spliceosome"/>
    <property type="evidence" value="ECO:0007669"/>
    <property type="project" value="TreeGrafter"/>
</dbReference>
<dbReference type="EMBL" id="OIVN01000646">
    <property type="protein sequence ID" value="SPC83438.1"/>
    <property type="molecule type" value="Genomic_DNA"/>
</dbReference>
<accession>A0A2N9F8F8</accession>
<dbReference type="GO" id="GO:0000974">
    <property type="term" value="C:Prp19 complex"/>
    <property type="evidence" value="ECO:0007669"/>
    <property type="project" value="TreeGrafter"/>
</dbReference>
<evidence type="ECO:0000313" key="4">
    <source>
        <dbReference type="EMBL" id="SPC83438.1"/>
    </source>
</evidence>
<feature type="compositionally biased region" description="Low complexity" evidence="2">
    <location>
        <begin position="185"/>
        <end position="212"/>
    </location>
</feature>
<dbReference type="PANTHER" id="PTHR14089:SF6">
    <property type="entry name" value="PRE-MRNA-SPLICING FACTOR RBM22"/>
    <property type="match status" value="1"/>
</dbReference>
<organism evidence="4">
    <name type="scientific">Fagus sylvatica</name>
    <name type="common">Beechnut</name>
    <dbReference type="NCBI Taxonomy" id="28930"/>
    <lineage>
        <taxon>Eukaryota</taxon>
        <taxon>Viridiplantae</taxon>
        <taxon>Streptophyta</taxon>
        <taxon>Embryophyta</taxon>
        <taxon>Tracheophyta</taxon>
        <taxon>Spermatophyta</taxon>
        <taxon>Magnoliopsida</taxon>
        <taxon>eudicotyledons</taxon>
        <taxon>Gunneridae</taxon>
        <taxon>Pentapetalae</taxon>
        <taxon>rosids</taxon>
        <taxon>fabids</taxon>
        <taxon>Fagales</taxon>
        <taxon>Fagaceae</taxon>
        <taxon>Fagus</taxon>
    </lineage>
</organism>
<dbReference type="Pfam" id="PF21369">
    <property type="entry name" value="STL11_N"/>
    <property type="match status" value="1"/>
</dbReference>
<evidence type="ECO:0000259" key="3">
    <source>
        <dbReference type="Pfam" id="PF21369"/>
    </source>
</evidence>
<feature type="domain" description="STL11/RBM22-like N-terminal" evidence="3">
    <location>
        <begin position="5"/>
        <end position="97"/>
    </location>
</feature>